<dbReference type="Pfam" id="PF02709">
    <property type="entry name" value="Glyco_transf_7C"/>
    <property type="match status" value="1"/>
</dbReference>
<keyword evidence="4" id="KW-0808">Transferase</keyword>
<evidence type="ECO:0000313" key="9">
    <source>
        <dbReference type="Proteomes" id="UP000001409"/>
    </source>
</evidence>
<dbReference type="InterPro" id="IPR027791">
    <property type="entry name" value="Galactosyl_T_C"/>
</dbReference>
<comment type="pathway">
    <text evidence="1">Cell wall biogenesis; cell wall polysaccharide biosynthesis.</text>
</comment>
<evidence type="ECO:0000259" key="7">
    <source>
        <dbReference type="Pfam" id="PF02709"/>
    </source>
</evidence>
<dbReference type="SUPFAM" id="SSF53448">
    <property type="entry name" value="Nucleotide-diphospho-sugar transferases"/>
    <property type="match status" value="1"/>
</dbReference>
<dbReference type="KEGG" id="cef:CE1475"/>
<evidence type="ECO:0000313" key="8">
    <source>
        <dbReference type="EMBL" id="BAC18285.1"/>
    </source>
</evidence>
<evidence type="ECO:0000256" key="4">
    <source>
        <dbReference type="ARBA" id="ARBA00022679"/>
    </source>
</evidence>
<evidence type="ECO:0000256" key="1">
    <source>
        <dbReference type="ARBA" id="ARBA00004776"/>
    </source>
</evidence>
<accession>Q8FTT6</accession>
<dbReference type="InterPro" id="IPR029044">
    <property type="entry name" value="Nucleotide-diphossugar_trans"/>
</dbReference>
<keyword evidence="3" id="KW-0328">Glycosyltransferase</keyword>
<evidence type="ECO:0008006" key="10">
    <source>
        <dbReference type="Google" id="ProtNLM"/>
    </source>
</evidence>
<evidence type="ECO:0000256" key="5">
    <source>
        <dbReference type="SAM" id="MobiDB-lite"/>
    </source>
</evidence>
<sequence length="262" mass="28958">MNRSPHGTGDRTQVTYAVVTMADDNRQQHVAMQKAGLERFAPGTPHYRGQLGADRNLARARNEVARTALADGVELLIFLDADCIPGPDLVARYVTAATQFPDEVLCGPVTYLDAPGPSGYQLEELTGLTDPHPARPDPPAGETRPGSDEEWNLFWSLSFAVSAATWADSGGFDEGYVGYGGEDTDFAHRLRARGRRMRWVGGAHAYHQWHPVSSPPVEHLEDILTNATRFHSIWGFWPMEGWLEAFADRGLAVYRDGVWVRA</sequence>
<dbReference type="PANTHER" id="PTHR43179:SF12">
    <property type="entry name" value="GALACTOFURANOSYLTRANSFERASE GLFT2"/>
    <property type="match status" value="1"/>
</dbReference>
<feature type="domain" description="Galactosyltransferase C-terminal" evidence="7">
    <location>
        <begin position="151"/>
        <end position="202"/>
    </location>
</feature>
<dbReference type="EMBL" id="BA000035">
    <property type="protein sequence ID" value="BAC18285.1"/>
    <property type="molecule type" value="Genomic_DNA"/>
</dbReference>
<dbReference type="STRING" id="196164.gene:10741890"/>
<dbReference type="eggNOG" id="COG1216">
    <property type="taxonomic scope" value="Bacteria"/>
</dbReference>
<organism evidence="8 9">
    <name type="scientific">Corynebacterium efficiens (strain DSM 44549 / YS-314 / AJ 12310 / JCM 11189 / NBRC 100395)</name>
    <dbReference type="NCBI Taxonomy" id="196164"/>
    <lineage>
        <taxon>Bacteria</taxon>
        <taxon>Bacillati</taxon>
        <taxon>Actinomycetota</taxon>
        <taxon>Actinomycetes</taxon>
        <taxon>Mycobacteriales</taxon>
        <taxon>Corynebacteriaceae</taxon>
        <taxon>Corynebacterium</taxon>
    </lineage>
</organism>
<protein>
    <recommendedName>
        <fullName evidence="10">Galactosyltransferase C-terminal domain-containing protein</fullName>
    </recommendedName>
</protein>
<dbReference type="GO" id="GO:0016757">
    <property type="term" value="F:glycosyltransferase activity"/>
    <property type="evidence" value="ECO:0007669"/>
    <property type="project" value="UniProtKB-KW"/>
</dbReference>
<dbReference type="Gene3D" id="3.90.550.10">
    <property type="entry name" value="Spore Coat Polysaccharide Biosynthesis Protein SpsA, Chain A"/>
    <property type="match status" value="1"/>
</dbReference>
<evidence type="ECO:0000256" key="3">
    <source>
        <dbReference type="ARBA" id="ARBA00022676"/>
    </source>
</evidence>
<reference evidence="8 9" key="1">
    <citation type="journal article" date="2003" name="Genome Res.">
        <title>Comparative complete genome sequence analysis of the amino acid replacements responsible for the thermostability of Corynebacterium efficiens.</title>
        <authorList>
            <person name="Nishio Y."/>
            <person name="Nakamura Y."/>
            <person name="Kawarabayasi Y."/>
            <person name="Usuda Y."/>
            <person name="Kimura E."/>
            <person name="Sugimoto S."/>
            <person name="Matsui K."/>
            <person name="Yamagishi A."/>
            <person name="Kikuchi H."/>
            <person name="Ikeo K."/>
            <person name="Gojobori T."/>
        </authorList>
    </citation>
    <scope>NUCLEOTIDE SEQUENCE [LARGE SCALE GENOMIC DNA]</scope>
    <source>
        <strain evidence="9">DSM 44549 / YS-314 / AJ 12310 / JCM 11189 / NBRC 100395</strain>
    </source>
</reference>
<dbReference type="AlphaFoldDB" id="Q8FTT6"/>
<feature type="domain" description="Glycosyltransferase 2-like" evidence="6">
    <location>
        <begin position="55"/>
        <end position="111"/>
    </location>
</feature>
<dbReference type="HOGENOM" id="CLU_077127_0_0_11"/>
<dbReference type="PANTHER" id="PTHR43179">
    <property type="entry name" value="RHAMNOSYLTRANSFERASE WBBL"/>
    <property type="match status" value="1"/>
</dbReference>
<comment type="similarity">
    <text evidence="2">Belongs to the glycosyltransferase 2 family.</text>
</comment>
<name>Q8FTT6_COREF</name>
<dbReference type="Pfam" id="PF00535">
    <property type="entry name" value="Glycos_transf_2"/>
    <property type="match status" value="1"/>
</dbReference>
<feature type="region of interest" description="Disordered" evidence="5">
    <location>
        <begin position="120"/>
        <end position="147"/>
    </location>
</feature>
<dbReference type="Proteomes" id="UP000001409">
    <property type="component" value="Chromosome"/>
</dbReference>
<keyword evidence="9" id="KW-1185">Reference proteome</keyword>
<evidence type="ECO:0000256" key="2">
    <source>
        <dbReference type="ARBA" id="ARBA00006739"/>
    </source>
</evidence>
<evidence type="ECO:0000259" key="6">
    <source>
        <dbReference type="Pfam" id="PF00535"/>
    </source>
</evidence>
<dbReference type="InterPro" id="IPR001173">
    <property type="entry name" value="Glyco_trans_2-like"/>
</dbReference>
<proteinExistence type="inferred from homology"/>